<accession>A0ABP0RSW3</accession>
<dbReference type="Proteomes" id="UP001642464">
    <property type="component" value="Unassembled WGS sequence"/>
</dbReference>
<reference evidence="1 2" key="1">
    <citation type="submission" date="2024-02" db="EMBL/GenBank/DDBJ databases">
        <authorList>
            <person name="Chen Y."/>
            <person name="Shah S."/>
            <person name="Dougan E. K."/>
            <person name="Thang M."/>
            <person name="Chan C."/>
        </authorList>
    </citation>
    <scope>NUCLEOTIDE SEQUENCE [LARGE SCALE GENOMIC DNA]</scope>
</reference>
<comment type="caution">
    <text evidence="1">The sequence shown here is derived from an EMBL/GenBank/DDBJ whole genome shotgun (WGS) entry which is preliminary data.</text>
</comment>
<dbReference type="EMBL" id="CAXAMM010041995">
    <property type="protein sequence ID" value="CAK9102307.1"/>
    <property type="molecule type" value="Genomic_DNA"/>
</dbReference>
<evidence type="ECO:0000313" key="1">
    <source>
        <dbReference type="EMBL" id="CAK9102307.1"/>
    </source>
</evidence>
<keyword evidence="2" id="KW-1185">Reference proteome</keyword>
<proteinExistence type="predicted"/>
<protein>
    <submittedName>
        <fullName evidence="1">Uncharacterized protein</fullName>
    </submittedName>
</protein>
<gene>
    <name evidence="1" type="ORF">SCF082_LOCUS47818</name>
</gene>
<name>A0ABP0RSW3_9DINO</name>
<organism evidence="1 2">
    <name type="scientific">Durusdinium trenchii</name>
    <dbReference type="NCBI Taxonomy" id="1381693"/>
    <lineage>
        <taxon>Eukaryota</taxon>
        <taxon>Sar</taxon>
        <taxon>Alveolata</taxon>
        <taxon>Dinophyceae</taxon>
        <taxon>Suessiales</taxon>
        <taxon>Symbiodiniaceae</taxon>
        <taxon>Durusdinium</taxon>
    </lineage>
</organism>
<evidence type="ECO:0000313" key="2">
    <source>
        <dbReference type="Proteomes" id="UP001642464"/>
    </source>
</evidence>
<sequence>MPDFGIRRDHPYAANFFFTHVEVLNLQEKLDPESARHQVYVWLREVLGGSELDADSYAPLNFMLKSMELDQEGKMPRLVDVYNPAWTTQESLCTAVMRFGPDFALGQHGDSTRASSIGALLLPASKAKIERMLLTSREEVRVKLQQANPEDVPHLSILRHNLELVKEYLMSLPKVAAAIDEIANLFLCRFQDLQLDAFNLISKIHGDEDFGEMDAKQLWSTIGFLEGIASLGPGNDAMPKCEVGHFQNRLESSLKMCLDNVKRACDGADIESLPRTHQFIRWQSKIRAWSSIKPDLSQQMDSFLQGYIDQAIGGASKHPDELHAHVLLVARLENISDIATQMPGFGDAAKIDGALKDAEECLEKHFEHIFESASQAANASVRAVLESPESDSVDFVVLKTVGKELKESRSAWESGLEAASKTHARVVKWYERLQGAATGWLDSLQECNKEMLDTVGVIAAGGNKSDVDLATGACCKNLYYTMSELVDSLPDVDRQNCMKSTCDVVLLDTLNCFNGVSSAALTLSTQVVNGSATQSILQSLRVLIEVLQGFAWMDIAKDADAPNSTLDKLQKQVQEYSDELYRSLCTLLRTFLETSPVKRSLSKFLRAWKEFQGLSELIPVFQFLEDEQVSTKLEIRQVSETWISGFRASVASEPSLHDLDSFPAEDVNNILHAHDQLRPLLTGILPAGWNQAVERVQKSADDIKMLVFSCVDAPGNYKEKDFVLCTLEKWRGLMLLSLLKMFGPEEQVHEQVKREVLDDLGKVRDMIGNPTERQSAADTLVKLALLELKSSAFNEAQRLWQQYQCLLTTRNFEDDQTIQLQLEDFDFTGLKDLLGERPEKESAESTLSKTFHLRLGRIESTVRERLSLAKRSVHEPEIFAREFRKLKAADAELGDYLKLYKDIQGSEALSKELSHAMAELEEKNYDACLNHADELQCLVSKWEGVDILTRTQLSEAEVALKKAGFTPRSI</sequence>